<dbReference type="EMBL" id="CP000482">
    <property type="protein sequence ID" value="ABK98876.1"/>
    <property type="molecule type" value="Genomic_DNA"/>
</dbReference>
<reference evidence="2 3" key="1">
    <citation type="submission" date="2006-10" db="EMBL/GenBank/DDBJ databases">
        <title>Complete sequence of chromosome of Pelobacter propionicus DSM 2379.</title>
        <authorList>
            <consortium name="US DOE Joint Genome Institute"/>
            <person name="Copeland A."/>
            <person name="Lucas S."/>
            <person name="Lapidus A."/>
            <person name="Barry K."/>
            <person name="Detter J.C."/>
            <person name="Glavina del Rio T."/>
            <person name="Hammon N."/>
            <person name="Israni S."/>
            <person name="Dalin E."/>
            <person name="Tice H."/>
            <person name="Pitluck S."/>
            <person name="Saunders E."/>
            <person name="Brettin T."/>
            <person name="Bruce D."/>
            <person name="Han C."/>
            <person name="Tapia R."/>
            <person name="Schmutz J."/>
            <person name="Larimer F."/>
            <person name="Land M."/>
            <person name="Hauser L."/>
            <person name="Kyrpides N."/>
            <person name="Kim E."/>
            <person name="Lovley D."/>
            <person name="Richardson P."/>
        </authorList>
    </citation>
    <scope>NUCLEOTIDE SEQUENCE [LARGE SCALE GENOMIC DNA]</scope>
    <source>
        <strain evidence="3">DSM 2379 / NBRC 103807 / OttBd1</strain>
    </source>
</reference>
<keyword evidence="1" id="KW-1133">Transmembrane helix</keyword>
<dbReference type="AlphaFoldDB" id="A1ANF6"/>
<feature type="transmembrane region" description="Helical" evidence="1">
    <location>
        <begin position="106"/>
        <end position="127"/>
    </location>
</feature>
<proteinExistence type="predicted"/>
<evidence type="ECO:0000313" key="3">
    <source>
        <dbReference type="Proteomes" id="UP000006732"/>
    </source>
</evidence>
<organism evidence="2 3">
    <name type="scientific">Pelobacter propionicus (strain DSM 2379 / NBRC 103807 / OttBd1)</name>
    <dbReference type="NCBI Taxonomy" id="338966"/>
    <lineage>
        <taxon>Bacteria</taxon>
        <taxon>Pseudomonadati</taxon>
        <taxon>Thermodesulfobacteriota</taxon>
        <taxon>Desulfuromonadia</taxon>
        <taxon>Desulfuromonadales</taxon>
        <taxon>Desulfuromonadaceae</taxon>
        <taxon>Pelobacter</taxon>
    </lineage>
</organism>
<protein>
    <recommendedName>
        <fullName evidence="4">ResB-like domain-containing protein</fullName>
    </recommendedName>
</protein>
<gene>
    <name evidence="2" type="ordered locus">Ppro_1255</name>
</gene>
<dbReference type="HOGENOM" id="CLU_972295_0_0_7"/>
<keyword evidence="1" id="KW-0472">Membrane</keyword>
<dbReference type="RefSeq" id="WP_011735178.1">
    <property type="nucleotide sequence ID" value="NC_008609.1"/>
</dbReference>
<evidence type="ECO:0000313" key="2">
    <source>
        <dbReference type="EMBL" id="ABK98876.1"/>
    </source>
</evidence>
<accession>A1ANF6</accession>
<dbReference type="eggNOG" id="COG1333">
    <property type="taxonomic scope" value="Bacteria"/>
</dbReference>
<dbReference type="KEGG" id="ppd:Ppro_1255"/>
<evidence type="ECO:0008006" key="4">
    <source>
        <dbReference type="Google" id="ProtNLM"/>
    </source>
</evidence>
<keyword evidence="1" id="KW-0812">Transmembrane</keyword>
<sequence length="274" mass="31126">MKPFLKAIWRFFGSMNLTVVLCLLLVTDLGCGYLCMRRHTGVFSPLNDIGLWNWLETYGTSEPSVTAWFFLLIVLLTLLGINTFVCTTERLLVLGRARKNMPLLRFTLLLAPHVMHYAVILMLSGYLCSYLTSRVIPVKTLLPGRPAVIHELGLTLTMEKLELDYFAGDRMPFFQGYAMDARATLLISDGAGFRRATLGINRPVRIASRGIFLTDFSPRKKNGGMKWASDRVDVTIREDYGVYFYLAGMLLFFVGLLLYVYDILYFKLLKKGTV</sequence>
<keyword evidence="3" id="KW-1185">Reference proteome</keyword>
<feature type="transmembrane region" description="Helical" evidence="1">
    <location>
        <begin position="65"/>
        <end position="85"/>
    </location>
</feature>
<feature type="transmembrane region" description="Helical" evidence="1">
    <location>
        <begin position="242"/>
        <end position="261"/>
    </location>
</feature>
<evidence type="ECO:0000256" key="1">
    <source>
        <dbReference type="SAM" id="Phobius"/>
    </source>
</evidence>
<name>A1ANF6_PELPD</name>
<dbReference type="Proteomes" id="UP000006732">
    <property type="component" value="Chromosome"/>
</dbReference>
<dbReference type="STRING" id="338966.Ppro_1255"/>